<accession>A0A168HF60</accession>
<evidence type="ECO:0000313" key="11">
    <source>
        <dbReference type="Proteomes" id="UP000077051"/>
    </source>
</evidence>
<evidence type="ECO:0000313" key="10">
    <source>
        <dbReference type="EMBL" id="OAC98718.1"/>
    </source>
</evidence>
<dbReference type="Pfam" id="PF21202">
    <property type="entry name" value="SLX1_C"/>
    <property type="match status" value="1"/>
</dbReference>
<dbReference type="SMART" id="SM00465">
    <property type="entry name" value="GIYc"/>
    <property type="match status" value="1"/>
</dbReference>
<keyword evidence="6 8" id="KW-0234">DNA repair</keyword>
<evidence type="ECO:0000256" key="8">
    <source>
        <dbReference type="HAMAP-Rule" id="MF_03100"/>
    </source>
</evidence>
<reference evidence="10 11" key="1">
    <citation type="submission" date="2015-06" db="EMBL/GenBank/DDBJ databases">
        <title>Expansion of signal transduction pathways in fungi by whole-genome duplication.</title>
        <authorList>
            <consortium name="DOE Joint Genome Institute"/>
            <person name="Corrochano L.M."/>
            <person name="Kuo A."/>
            <person name="Marcet-Houben M."/>
            <person name="Polaino S."/>
            <person name="Salamov A."/>
            <person name="Villalobos J.M."/>
            <person name="Alvarez M.I."/>
            <person name="Avalos J."/>
            <person name="Benito E.P."/>
            <person name="Benoit I."/>
            <person name="Burger G."/>
            <person name="Camino L.P."/>
            <person name="Canovas D."/>
            <person name="Cerda-Olmedo E."/>
            <person name="Cheng J.-F."/>
            <person name="Dominguez A."/>
            <person name="Elias M."/>
            <person name="Eslava A.P."/>
            <person name="Glaser F."/>
            <person name="Grimwood J."/>
            <person name="Gutierrez G."/>
            <person name="Heitman J."/>
            <person name="Henrissat B."/>
            <person name="Iturriaga E.A."/>
            <person name="Lang B.F."/>
            <person name="Lavin J.L."/>
            <person name="Lee S."/>
            <person name="Li W."/>
            <person name="Lindquist E."/>
            <person name="Lopez-Garcia S."/>
            <person name="Luque E.M."/>
            <person name="Marcos A.T."/>
            <person name="Martin J."/>
            <person name="Mccluskey K."/>
            <person name="Medina H.R."/>
            <person name="Miralles-Duran A."/>
            <person name="Miyazaki A."/>
            <person name="Munoz-Torres E."/>
            <person name="Oguiza J.A."/>
            <person name="Ohm R."/>
            <person name="Olmedo M."/>
            <person name="Orejas M."/>
            <person name="Ortiz-Castellanos L."/>
            <person name="Pisabarro A.G."/>
            <person name="Rodriguez-Romero J."/>
            <person name="Ruiz-Herrera J."/>
            <person name="Ruiz-Vazquez R."/>
            <person name="Sanz C."/>
            <person name="Schackwitz W."/>
            <person name="Schmutz J."/>
            <person name="Shahriari M."/>
            <person name="Shelest E."/>
            <person name="Silva-Franco F."/>
            <person name="Soanes D."/>
            <person name="Syed K."/>
            <person name="Tagua V.G."/>
            <person name="Talbot N.J."/>
            <person name="Thon M."/>
            <person name="De Vries R.P."/>
            <person name="Wiebenga A."/>
            <person name="Yadav J.S."/>
            <person name="Braun E.L."/>
            <person name="Baker S."/>
            <person name="Garre V."/>
            <person name="Horwitz B."/>
            <person name="Torres-Martinez S."/>
            <person name="Idnurm A."/>
            <person name="Herrera-Estrella A."/>
            <person name="Gabaldon T."/>
            <person name="Grigoriev I.V."/>
        </authorList>
    </citation>
    <scope>NUCLEOTIDE SEQUENCE [LARGE SCALE GENOMIC DNA]</scope>
    <source>
        <strain evidence="10 11">CBS 277.49</strain>
    </source>
</reference>
<keyword evidence="2 8" id="KW-0255">Endonuclease</keyword>
<dbReference type="PROSITE" id="PS50164">
    <property type="entry name" value="GIY_YIG"/>
    <property type="match status" value="1"/>
</dbReference>
<evidence type="ECO:0000256" key="6">
    <source>
        <dbReference type="ARBA" id="ARBA00023204"/>
    </source>
</evidence>
<evidence type="ECO:0000256" key="5">
    <source>
        <dbReference type="ARBA" id="ARBA00023172"/>
    </source>
</evidence>
<keyword evidence="7 8" id="KW-0539">Nucleus</keyword>
<dbReference type="GO" id="GO:0000724">
    <property type="term" value="P:double-strand break repair via homologous recombination"/>
    <property type="evidence" value="ECO:0007669"/>
    <property type="project" value="TreeGrafter"/>
</dbReference>
<dbReference type="Pfam" id="PF01541">
    <property type="entry name" value="GIY-YIG"/>
    <property type="match status" value="1"/>
</dbReference>
<dbReference type="InterPro" id="IPR000305">
    <property type="entry name" value="GIY-YIG_endonuc"/>
</dbReference>
<comment type="caution">
    <text evidence="8">Lacks conserved residue(s) required for the propagation of feature annotation.</text>
</comment>
<dbReference type="InterPro" id="IPR050381">
    <property type="entry name" value="SLX1_endonuclease"/>
</dbReference>
<dbReference type="PANTHER" id="PTHR20208:SF10">
    <property type="entry name" value="STRUCTURE-SPECIFIC ENDONUCLEASE SUBUNIT SLX1"/>
    <property type="match status" value="1"/>
</dbReference>
<keyword evidence="4 8" id="KW-0378">Hydrolase</keyword>
<comment type="similarity">
    <text evidence="8">Belongs to the SLX1 family.</text>
</comment>
<dbReference type="STRING" id="747725.A0A168HF60"/>
<organism evidence="10 11">
    <name type="scientific">Mucor lusitanicus CBS 277.49</name>
    <dbReference type="NCBI Taxonomy" id="747725"/>
    <lineage>
        <taxon>Eukaryota</taxon>
        <taxon>Fungi</taxon>
        <taxon>Fungi incertae sedis</taxon>
        <taxon>Mucoromycota</taxon>
        <taxon>Mucoromycotina</taxon>
        <taxon>Mucoromycetes</taxon>
        <taxon>Mucorales</taxon>
        <taxon>Mucorineae</taxon>
        <taxon>Mucoraceae</taxon>
        <taxon>Mucor</taxon>
    </lineage>
</organism>
<keyword evidence="11" id="KW-1185">Reference proteome</keyword>
<dbReference type="EMBL" id="AMYB01000009">
    <property type="protein sequence ID" value="OAC98718.1"/>
    <property type="molecule type" value="Genomic_DNA"/>
</dbReference>
<keyword evidence="1 8" id="KW-0540">Nuclease</keyword>
<dbReference type="InterPro" id="IPR027520">
    <property type="entry name" value="Slx1"/>
</dbReference>
<dbReference type="InterPro" id="IPR013083">
    <property type="entry name" value="Znf_RING/FYVE/PHD"/>
</dbReference>
<dbReference type="GO" id="GO:0033557">
    <property type="term" value="C:Slx1-Slx4 complex"/>
    <property type="evidence" value="ECO:0007669"/>
    <property type="project" value="UniProtKB-UniRule"/>
</dbReference>
<dbReference type="VEuPathDB" id="FungiDB:MUCCIDRAFT_114960"/>
<dbReference type="InterPro" id="IPR035901">
    <property type="entry name" value="GIY-YIG_endonuc_sf"/>
</dbReference>
<comment type="subunit">
    <text evidence="8">Forms a heterodimer with SLX4.</text>
</comment>
<evidence type="ECO:0000256" key="2">
    <source>
        <dbReference type="ARBA" id="ARBA00022759"/>
    </source>
</evidence>
<dbReference type="GO" id="GO:0008821">
    <property type="term" value="F:crossover junction DNA endonuclease activity"/>
    <property type="evidence" value="ECO:0007669"/>
    <property type="project" value="TreeGrafter"/>
</dbReference>
<keyword evidence="3 8" id="KW-0227">DNA damage</keyword>
<dbReference type="OrthoDB" id="24645at2759"/>
<comment type="function">
    <text evidence="8">Catalytic subunit of the SLX1-SLX4 structure-specific endonuclease that resolves DNA secondary structures generated during DNA repair and recombination. Has endonuclease activity towards branched DNA substrates, introducing single-strand cuts in duplex DNA close to junctions with ss-DNA.</text>
</comment>
<dbReference type="PANTHER" id="PTHR20208">
    <property type="entry name" value="STRUCTURE-SPECIFIC ENDONUCLEASE SUBUNIT SLX1"/>
    <property type="match status" value="1"/>
</dbReference>
<proteinExistence type="inferred from homology"/>
<dbReference type="Gene3D" id="3.40.1440.10">
    <property type="entry name" value="GIY-YIG endonuclease"/>
    <property type="match status" value="1"/>
</dbReference>
<comment type="subcellular location">
    <subcellularLocation>
        <location evidence="8">Nucleus</location>
    </subcellularLocation>
</comment>
<evidence type="ECO:0000256" key="7">
    <source>
        <dbReference type="ARBA" id="ARBA00023242"/>
    </source>
</evidence>
<evidence type="ECO:0000256" key="3">
    <source>
        <dbReference type="ARBA" id="ARBA00022763"/>
    </source>
</evidence>
<dbReference type="SUPFAM" id="SSF82771">
    <property type="entry name" value="GIY-YIG endonuclease"/>
    <property type="match status" value="1"/>
</dbReference>
<protein>
    <recommendedName>
        <fullName evidence="9">GIY-YIG domain-containing protein</fullName>
    </recommendedName>
</protein>
<dbReference type="Gene3D" id="3.30.40.10">
    <property type="entry name" value="Zinc/RING finger domain, C3HC4 (zinc finger)"/>
    <property type="match status" value="1"/>
</dbReference>
<comment type="cofactor">
    <cofactor evidence="8">
        <name>a divalent metal cation</name>
        <dbReference type="ChEBI" id="CHEBI:60240"/>
    </cofactor>
</comment>
<sequence>MMIITSSMYCPFYSCYLIRSLKEGQQNKVYVGSTPNPIRRLRQHNGELTQGAYRTKRHRPWQYVMIVHGFPSKIHALQFECAWQKPLVSRHTKIIDTELKARLQENTKKSNLMLTKMWAAQMLLNTKPFSLLPLKIRFVLPNLQSLFLEHVTLPPQITYSLGPVDELLRDTKEHGIYGNSGHRGNADGSKNCFLCPKALLDEDTIDYVECSECYAMRSHVLCLAAKWTTASELIPVLGKCPNCDSTLLWGDLIQSLKLKNSSQNRIEEGNDETMDEAMNDDDFSIASASTISL</sequence>
<evidence type="ECO:0000259" key="9">
    <source>
        <dbReference type="PROSITE" id="PS50164"/>
    </source>
</evidence>
<dbReference type="CDD" id="cd10455">
    <property type="entry name" value="GIY-YIG_SLX1"/>
    <property type="match status" value="1"/>
</dbReference>
<keyword evidence="5 8" id="KW-0233">DNA recombination</keyword>
<evidence type="ECO:0000256" key="4">
    <source>
        <dbReference type="ARBA" id="ARBA00022801"/>
    </source>
</evidence>
<dbReference type="Proteomes" id="UP000077051">
    <property type="component" value="Unassembled WGS sequence"/>
</dbReference>
<gene>
    <name evidence="10" type="ORF">MUCCIDRAFT_114960</name>
</gene>
<dbReference type="GO" id="GO:0017108">
    <property type="term" value="F:5'-flap endonuclease activity"/>
    <property type="evidence" value="ECO:0007669"/>
    <property type="project" value="InterPro"/>
</dbReference>
<dbReference type="HAMAP" id="MF_03100">
    <property type="entry name" value="Endonuc_su_Slx1"/>
    <property type="match status" value="1"/>
</dbReference>
<feature type="domain" description="GIY-YIG" evidence="9">
    <location>
        <begin position="11"/>
        <end position="95"/>
    </location>
</feature>
<evidence type="ECO:0000256" key="1">
    <source>
        <dbReference type="ARBA" id="ARBA00022722"/>
    </source>
</evidence>
<name>A0A168HF60_MUCCL</name>
<dbReference type="InterPro" id="IPR048749">
    <property type="entry name" value="SLX1_C"/>
</dbReference>
<dbReference type="AlphaFoldDB" id="A0A168HF60"/>
<comment type="caution">
    <text evidence="10">The sequence shown here is derived from an EMBL/GenBank/DDBJ whole genome shotgun (WGS) entry which is preliminary data.</text>
</comment>